<protein>
    <submittedName>
        <fullName evidence="1">Uncharacterized protein</fullName>
    </submittedName>
</protein>
<comment type="caution">
    <text evidence="1">The sequence shown here is derived from an EMBL/GenBank/DDBJ whole genome shotgun (WGS) entry which is preliminary data.</text>
</comment>
<proteinExistence type="predicted"/>
<sequence>MSTLVAHQPSLSARDYTYHVIVSMPRFGRVVTGCKVGALKRGWQFDLHVIYDGLAHEND</sequence>
<reference evidence="1" key="1">
    <citation type="submission" date="2017-07" db="EMBL/GenBank/DDBJ databases">
        <title>Taro Niue Genome Assembly and Annotation.</title>
        <authorList>
            <person name="Atibalentja N."/>
            <person name="Keating K."/>
            <person name="Fields C.J."/>
        </authorList>
    </citation>
    <scope>NUCLEOTIDE SEQUENCE</scope>
    <source>
        <strain evidence="1">Niue_2</strain>
        <tissue evidence="1">Leaf</tissue>
    </source>
</reference>
<name>A0A843XHN8_COLES</name>
<dbReference type="EMBL" id="NMUH01008420">
    <property type="protein sequence ID" value="MQM18753.1"/>
    <property type="molecule type" value="Genomic_DNA"/>
</dbReference>
<keyword evidence="2" id="KW-1185">Reference proteome</keyword>
<evidence type="ECO:0000313" key="1">
    <source>
        <dbReference type="EMBL" id="MQM18753.1"/>
    </source>
</evidence>
<evidence type="ECO:0000313" key="2">
    <source>
        <dbReference type="Proteomes" id="UP000652761"/>
    </source>
</evidence>
<dbReference type="Proteomes" id="UP000652761">
    <property type="component" value="Unassembled WGS sequence"/>
</dbReference>
<accession>A0A843XHN8</accession>
<gene>
    <name evidence="1" type="ORF">Taro_051748</name>
</gene>
<organism evidence="1 2">
    <name type="scientific">Colocasia esculenta</name>
    <name type="common">Wild taro</name>
    <name type="synonym">Arum esculentum</name>
    <dbReference type="NCBI Taxonomy" id="4460"/>
    <lineage>
        <taxon>Eukaryota</taxon>
        <taxon>Viridiplantae</taxon>
        <taxon>Streptophyta</taxon>
        <taxon>Embryophyta</taxon>
        <taxon>Tracheophyta</taxon>
        <taxon>Spermatophyta</taxon>
        <taxon>Magnoliopsida</taxon>
        <taxon>Liliopsida</taxon>
        <taxon>Araceae</taxon>
        <taxon>Aroideae</taxon>
        <taxon>Colocasieae</taxon>
        <taxon>Colocasia</taxon>
    </lineage>
</organism>
<dbReference type="AlphaFoldDB" id="A0A843XHN8"/>